<evidence type="ECO:0000313" key="3">
    <source>
        <dbReference type="Proteomes" id="UP000014137"/>
    </source>
</evidence>
<reference evidence="2 3" key="1">
    <citation type="submission" date="2012-10" db="EMBL/GenBank/DDBJ databases">
        <title>Genome assembly of Amycolatopsis azurea DSM 43854.</title>
        <authorList>
            <person name="Khatri I."/>
            <person name="Kaur I."/>
            <person name="Subramanian S."/>
            <person name="Mayilraj S."/>
        </authorList>
    </citation>
    <scope>NUCLEOTIDE SEQUENCE [LARGE SCALE GENOMIC DNA]</scope>
    <source>
        <strain evidence="2 3">DSM 43854</strain>
    </source>
</reference>
<feature type="region of interest" description="Disordered" evidence="1">
    <location>
        <begin position="122"/>
        <end position="143"/>
    </location>
</feature>
<dbReference type="EMBL" id="ANMG01000017">
    <property type="protein sequence ID" value="EMD28132.1"/>
    <property type="molecule type" value="Genomic_DNA"/>
</dbReference>
<protein>
    <submittedName>
        <fullName evidence="2">Uncharacterized protein</fullName>
    </submittedName>
</protein>
<dbReference type="PATRIC" id="fig|1238180.3.peg.2079"/>
<organism evidence="2 3">
    <name type="scientific">Amycolatopsis azurea DSM 43854</name>
    <dbReference type="NCBI Taxonomy" id="1238180"/>
    <lineage>
        <taxon>Bacteria</taxon>
        <taxon>Bacillati</taxon>
        <taxon>Actinomycetota</taxon>
        <taxon>Actinomycetes</taxon>
        <taxon>Pseudonocardiales</taxon>
        <taxon>Pseudonocardiaceae</taxon>
        <taxon>Amycolatopsis</taxon>
    </lineage>
</organism>
<sequence>MIRLADAGRHVRRGDGHFGAVTHGGEVPGHLHGARERRVFGLEDGQLHDAFRGHQIGESDLDDVRRVRRFAGRGGRVEVGQRHPEAAAGPRIPVLDPAAHAFGWQPGFERFPVEEGFVDGRGRCGDHPAATVDPVHGPDSRGG</sequence>
<dbReference type="AlphaFoldDB" id="M2QQM6"/>
<evidence type="ECO:0000256" key="1">
    <source>
        <dbReference type="SAM" id="MobiDB-lite"/>
    </source>
</evidence>
<comment type="caution">
    <text evidence="2">The sequence shown here is derived from an EMBL/GenBank/DDBJ whole genome shotgun (WGS) entry which is preliminary data.</text>
</comment>
<dbReference type="Proteomes" id="UP000014137">
    <property type="component" value="Unassembled WGS sequence"/>
</dbReference>
<name>M2QQM6_9PSEU</name>
<gene>
    <name evidence="2" type="ORF">C791_1339</name>
</gene>
<accession>M2QQM6</accession>
<evidence type="ECO:0000313" key="2">
    <source>
        <dbReference type="EMBL" id="EMD28132.1"/>
    </source>
</evidence>
<proteinExistence type="predicted"/>